<evidence type="ECO:0000313" key="1">
    <source>
        <dbReference type="EMBL" id="GIF26051.1"/>
    </source>
</evidence>
<dbReference type="Pfam" id="PF14100">
    <property type="entry name" value="DUF6807"/>
    <property type="match status" value="1"/>
</dbReference>
<protein>
    <submittedName>
        <fullName evidence="1">Oxidoreductase</fullName>
    </submittedName>
</protein>
<dbReference type="RefSeq" id="WP_203813838.1">
    <property type="nucleotide sequence ID" value="NZ_BOMY01000055.1"/>
</dbReference>
<dbReference type="AlphaFoldDB" id="A0A919NY25"/>
<reference evidence="1" key="1">
    <citation type="submission" date="2021-01" db="EMBL/GenBank/DDBJ databases">
        <title>Whole genome shotgun sequence of Actinoplanes tereljensis NBRC 105297.</title>
        <authorList>
            <person name="Komaki H."/>
            <person name="Tamura T."/>
        </authorList>
    </citation>
    <scope>NUCLEOTIDE SEQUENCE</scope>
    <source>
        <strain evidence="1">NBRC 105297</strain>
    </source>
</reference>
<keyword evidence="2" id="KW-1185">Reference proteome</keyword>
<proteinExistence type="predicted"/>
<dbReference type="InterPro" id="IPR029475">
    <property type="entry name" value="DUF6807"/>
</dbReference>
<dbReference type="EMBL" id="BOMY01000055">
    <property type="protein sequence ID" value="GIF26051.1"/>
    <property type="molecule type" value="Genomic_DNA"/>
</dbReference>
<name>A0A919NY25_9ACTN</name>
<dbReference type="Proteomes" id="UP000623608">
    <property type="component" value="Unassembled WGS sequence"/>
</dbReference>
<accession>A0A919NY25</accession>
<organism evidence="1 2">
    <name type="scientific">Paractinoplanes tereljensis</name>
    <dbReference type="NCBI Taxonomy" id="571912"/>
    <lineage>
        <taxon>Bacteria</taxon>
        <taxon>Bacillati</taxon>
        <taxon>Actinomycetota</taxon>
        <taxon>Actinomycetes</taxon>
        <taxon>Micromonosporales</taxon>
        <taxon>Micromonosporaceae</taxon>
        <taxon>Paractinoplanes</taxon>
    </lineage>
</organism>
<sequence>MSTLRVGGVPVVTYVEDPDLDIRLAPRPYLHPVRTLSGVVVTDALCQDHPWHMGASVTMSDVSGYNLWGGRTYVRDEGYVWLDDHGRVRPISTVLAAGGFTEDLEWRAADGAALLREHRSVTASAAAHGWELSFAYALSAPATAEVTLGSPATHGRPGDAGYGGFFWRATPGPAVAFTATSDSPHGSADPWLALVVADRYTLVFRGLADADRWFVRTDDYVGVCAALAFTDPLTIKPAEPLTRHLRVLVADGALTRAQITEALS</sequence>
<evidence type="ECO:0000313" key="2">
    <source>
        <dbReference type="Proteomes" id="UP000623608"/>
    </source>
</evidence>
<gene>
    <name evidence="1" type="ORF">Ate02nite_87810</name>
</gene>
<comment type="caution">
    <text evidence="1">The sequence shown here is derived from an EMBL/GenBank/DDBJ whole genome shotgun (WGS) entry which is preliminary data.</text>
</comment>